<evidence type="ECO:0000313" key="2">
    <source>
        <dbReference type="Proteomes" id="UP000494255"/>
    </source>
</evidence>
<evidence type="ECO:0000313" key="1">
    <source>
        <dbReference type="EMBL" id="CAB3736877.1"/>
    </source>
</evidence>
<accession>A0A6J5CI22</accession>
<proteinExistence type="predicted"/>
<gene>
    <name evidence="1" type="ORF">LMG24238_06273</name>
</gene>
<keyword evidence="2" id="KW-1185">Reference proteome</keyword>
<dbReference type="Proteomes" id="UP000494255">
    <property type="component" value="Unassembled WGS sequence"/>
</dbReference>
<name>A0A6J5CI22_9BURK</name>
<reference evidence="1 2" key="1">
    <citation type="submission" date="2020-04" db="EMBL/GenBank/DDBJ databases">
        <authorList>
            <person name="De Canck E."/>
        </authorList>
    </citation>
    <scope>NUCLEOTIDE SEQUENCE [LARGE SCALE GENOMIC DNA]</scope>
    <source>
        <strain evidence="1 2">LMG 24238</strain>
    </source>
</reference>
<organism evidence="1 2">
    <name type="scientific">Paraburkholderia sediminicola</name>
    <dbReference type="NCBI Taxonomy" id="458836"/>
    <lineage>
        <taxon>Bacteria</taxon>
        <taxon>Pseudomonadati</taxon>
        <taxon>Pseudomonadota</taxon>
        <taxon>Betaproteobacteria</taxon>
        <taxon>Burkholderiales</taxon>
        <taxon>Burkholderiaceae</taxon>
        <taxon>Paraburkholderia</taxon>
    </lineage>
</organism>
<protein>
    <submittedName>
        <fullName evidence="1">Uncharacterized protein</fullName>
    </submittedName>
</protein>
<sequence length="31" mass="3529">MEETGTNIHMGLMRRNNFLRENPISGQIVAV</sequence>
<dbReference type="AlphaFoldDB" id="A0A6J5CI22"/>
<dbReference type="EMBL" id="CADIKC010000011">
    <property type="protein sequence ID" value="CAB3736877.1"/>
    <property type="molecule type" value="Genomic_DNA"/>
</dbReference>